<accession>A0A5N4AK16</accession>
<organism evidence="1 2">
    <name type="scientific">Photinus pyralis</name>
    <name type="common">Common eastern firefly</name>
    <name type="synonym">Lampyris pyralis</name>
    <dbReference type="NCBI Taxonomy" id="7054"/>
    <lineage>
        <taxon>Eukaryota</taxon>
        <taxon>Metazoa</taxon>
        <taxon>Ecdysozoa</taxon>
        <taxon>Arthropoda</taxon>
        <taxon>Hexapoda</taxon>
        <taxon>Insecta</taxon>
        <taxon>Pterygota</taxon>
        <taxon>Neoptera</taxon>
        <taxon>Endopterygota</taxon>
        <taxon>Coleoptera</taxon>
        <taxon>Polyphaga</taxon>
        <taxon>Elateriformia</taxon>
        <taxon>Elateroidea</taxon>
        <taxon>Lampyridae</taxon>
        <taxon>Lampyrinae</taxon>
        <taxon>Photinus</taxon>
    </lineage>
</organism>
<evidence type="ECO:0000313" key="2">
    <source>
        <dbReference type="Proteomes" id="UP000327044"/>
    </source>
</evidence>
<proteinExistence type="predicted"/>
<dbReference type="AlphaFoldDB" id="A0A5N4AK16"/>
<sequence length="162" mass="17431">NKDGVKFERSNVNNQLDTIVTIPYAQLKENIPHTLRIEETSVANFGEATQYDLLLDKEGRSTIKLTVPKGKSPTVVTIKKDGNEIIATSSTNIDPSTAAVQASGGFKLETTKKNDAYVAKVTLPFSPTDDSSELAFVFEGAKDVDNIPPGTTVAIDDLSTSK</sequence>
<name>A0A5N4AK16_PHOPY</name>
<dbReference type="InParanoid" id="A0A5N4AK16"/>
<feature type="non-terminal residue" evidence="1">
    <location>
        <position position="162"/>
    </location>
</feature>
<evidence type="ECO:0000313" key="1">
    <source>
        <dbReference type="EMBL" id="KAB0797680.1"/>
    </source>
</evidence>
<gene>
    <name evidence="1" type="ORF">PPYR_08673</name>
</gene>
<comment type="caution">
    <text evidence="1">The sequence shown here is derived from an EMBL/GenBank/DDBJ whole genome shotgun (WGS) entry which is preliminary data.</text>
</comment>
<dbReference type="EMBL" id="VVIM01000006">
    <property type="protein sequence ID" value="KAB0797680.1"/>
    <property type="molecule type" value="Genomic_DNA"/>
</dbReference>
<reference evidence="1 2" key="1">
    <citation type="journal article" date="2018" name="Elife">
        <title>Firefly genomes illuminate parallel origins of bioluminescence in beetles.</title>
        <authorList>
            <person name="Fallon T.R."/>
            <person name="Lower S.E."/>
            <person name="Chang C.H."/>
            <person name="Bessho-Uehara M."/>
            <person name="Martin G.J."/>
            <person name="Bewick A.J."/>
            <person name="Behringer M."/>
            <person name="Debat H.J."/>
            <person name="Wong I."/>
            <person name="Day J.C."/>
            <person name="Suvorov A."/>
            <person name="Silva C.J."/>
            <person name="Stanger-Hall K.F."/>
            <person name="Hall D.W."/>
            <person name="Schmitz R.J."/>
            <person name="Nelson D.R."/>
            <person name="Lewis S.M."/>
            <person name="Shigenobu S."/>
            <person name="Bybee S.M."/>
            <person name="Larracuente A.M."/>
            <person name="Oba Y."/>
            <person name="Weng J.K."/>
        </authorList>
    </citation>
    <scope>NUCLEOTIDE SEQUENCE [LARGE SCALE GENOMIC DNA]</scope>
    <source>
        <strain evidence="1">1611_PpyrPB1</strain>
        <tissue evidence="1">Whole body</tissue>
    </source>
</reference>
<dbReference type="Proteomes" id="UP000327044">
    <property type="component" value="Unassembled WGS sequence"/>
</dbReference>
<keyword evidence="2" id="KW-1185">Reference proteome</keyword>
<protein>
    <submittedName>
        <fullName evidence="1">Uncharacterized protein</fullName>
    </submittedName>
</protein>
<feature type="non-terminal residue" evidence="1">
    <location>
        <position position="1"/>
    </location>
</feature>